<evidence type="ECO:0000256" key="10">
    <source>
        <dbReference type="ARBA" id="ARBA00023136"/>
    </source>
</evidence>
<dbReference type="Pfam" id="PF18075">
    <property type="entry name" value="FtsX_ECD"/>
    <property type="match status" value="1"/>
</dbReference>
<organism evidence="16 17">
    <name type="scientific">Idiomarina piscisalsi</name>
    <dbReference type="NCBI Taxonomy" id="1096243"/>
    <lineage>
        <taxon>Bacteria</taxon>
        <taxon>Pseudomonadati</taxon>
        <taxon>Pseudomonadota</taxon>
        <taxon>Gammaproteobacteria</taxon>
        <taxon>Alteromonadales</taxon>
        <taxon>Idiomarinaceae</taxon>
        <taxon>Idiomarina</taxon>
    </lineage>
</organism>
<comment type="subunit">
    <text evidence="3">Forms a membrane-associated complex with FtsE.</text>
</comment>
<name>A0A432YSL9_9GAMM</name>
<proteinExistence type="inferred from homology"/>
<dbReference type="Gene3D" id="3.30.70.3040">
    <property type="match status" value="1"/>
</dbReference>
<evidence type="ECO:0000256" key="5">
    <source>
        <dbReference type="ARBA" id="ARBA00022475"/>
    </source>
</evidence>
<reference evidence="16 17" key="1">
    <citation type="journal article" date="2011" name="Front. Microbiol.">
        <title>Genomic signatures of strain selection and enhancement in Bacillus atrophaeus var. globigii, a historical biowarfare simulant.</title>
        <authorList>
            <person name="Gibbons H.S."/>
            <person name="Broomall S.M."/>
            <person name="McNew L.A."/>
            <person name="Daligault H."/>
            <person name="Chapman C."/>
            <person name="Bruce D."/>
            <person name="Karavis M."/>
            <person name="Krepps M."/>
            <person name="McGregor P.A."/>
            <person name="Hong C."/>
            <person name="Park K.H."/>
            <person name="Akmal A."/>
            <person name="Feldman A."/>
            <person name="Lin J.S."/>
            <person name="Chang W.E."/>
            <person name="Higgs B.W."/>
            <person name="Demirev P."/>
            <person name="Lindquist J."/>
            <person name="Liem A."/>
            <person name="Fochler E."/>
            <person name="Read T.D."/>
            <person name="Tapia R."/>
            <person name="Johnson S."/>
            <person name="Bishop-Lilly K.A."/>
            <person name="Detter C."/>
            <person name="Han C."/>
            <person name="Sozhamannan S."/>
            <person name="Rosenzweig C.N."/>
            <person name="Skowronski E.W."/>
        </authorList>
    </citation>
    <scope>NUCLEOTIDE SEQUENCE [LARGE SCALE GENOMIC DNA]</scope>
    <source>
        <strain evidence="16 17">TPS4-2</strain>
    </source>
</reference>
<evidence type="ECO:0000256" key="9">
    <source>
        <dbReference type="ARBA" id="ARBA00022989"/>
    </source>
</evidence>
<dbReference type="PANTHER" id="PTHR47755:SF1">
    <property type="entry name" value="CELL DIVISION PROTEIN FTSX"/>
    <property type="match status" value="1"/>
</dbReference>
<dbReference type="EMBL" id="PIQA01000004">
    <property type="protein sequence ID" value="RUO64572.1"/>
    <property type="molecule type" value="Genomic_DNA"/>
</dbReference>
<keyword evidence="9 13" id="KW-1133">Transmembrane helix</keyword>
<evidence type="ECO:0000256" key="4">
    <source>
        <dbReference type="ARBA" id="ARBA00021907"/>
    </source>
</evidence>
<dbReference type="RefSeq" id="WP_126752242.1">
    <property type="nucleotide sequence ID" value="NZ_JBHUMT010000001.1"/>
</dbReference>
<feature type="transmembrane region" description="Helical" evidence="13">
    <location>
        <begin position="202"/>
        <end position="221"/>
    </location>
</feature>
<dbReference type="GO" id="GO:0005886">
    <property type="term" value="C:plasma membrane"/>
    <property type="evidence" value="ECO:0007669"/>
    <property type="project" value="UniProtKB-SubCell"/>
</dbReference>
<dbReference type="InterPro" id="IPR003838">
    <property type="entry name" value="ABC3_permease_C"/>
</dbReference>
<dbReference type="NCBIfam" id="TIGR00439">
    <property type="entry name" value="FtsX_Gneg"/>
    <property type="match status" value="1"/>
</dbReference>
<dbReference type="PIRSF" id="PIRSF003097">
    <property type="entry name" value="FtsX"/>
    <property type="match status" value="1"/>
</dbReference>
<feature type="transmembrane region" description="Helical" evidence="13">
    <location>
        <begin position="295"/>
        <end position="319"/>
    </location>
</feature>
<feature type="transmembrane region" description="Helical" evidence="13">
    <location>
        <begin position="254"/>
        <end position="275"/>
    </location>
</feature>
<keyword evidence="11 12" id="KW-0131">Cell cycle</keyword>
<evidence type="ECO:0000256" key="7">
    <source>
        <dbReference type="ARBA" id="ARBA00022618"/>
    </source>
</evidence>
<gene>
    <name evidence="16" type="ORF">CWI73_07735</name>
</gene>
<feature type="domain" description="ABC3 transporter permease C-terminal" evidence="14">
    <location>
        <begin position="205"/>
        <end position="321"/>
    </location>
</feature>
<evidence type="ECO:0000256" key="13">
    <source>
        <dbReference type="SAM" id="Phobius"/>
    </source>
</evidence>
<evidence type="ECO:0000256" key="2">
    <source>
        <dbReference type="ARBA" id="ARBA00007379"/>
    </source>
</evidence>
<evidence type="ECO:0000313" key="16">
    <source>
        <dbReference type="EMBL" id="RUO64572.1"/>
    </source>
</evidence>
<dbReference type="InterPro" id="IPR004513">
    <property type="entry name" value="FtsX"/>
</dbReference>
<evidence type="ECO:0000256" key="3">
    <source>
        <dbReference type="ARBA" id="ARBA00011160"/>
    </source>
</evidence>
<dbReference type="AlphaFoldDB" id="A0A432YSL9"/>
<keyword evidence="6 12" id="KW-0997">Cell inner membrane</keyword>
<evidence type="ECO:0000256" key="6">
    <source>
        <dbReference type="ARBA" id="ARBA00022519"/>
    </source>
</evidence>
<evidence type="ECO:0000256" key="8">
    <source>
        <dbReference type="ARBA" id="ARBA00022692"/>
    </source>
</evidence>
<evidence type="ECO:0000313" key="17">
    <source>
        <dbReference type="Proteomes" id="UP000288361"/>
    </source>
</evidence>
<accession>A0A432YSL9</accession>
<dbReference type="GO" id="GO:0051301">
    <property type="term" value="P:cell division"/>
    <property type="evidence" value="ECO:0007669"/>
    <property type="project" value="UniProtKB-KW"/>
</dbReference>
<dbReference type="InterPro" id="IPR040690">
    <property type="entry name" value="FtsX_ECD"/>
</dbReference>
<evidence type="ECO:0000256" key="1">
    <source>
        <dbReference type="ARBA" id="ARBA00004429"/>
    </source>
</evidence>
<evidence type="ECO:0000256" key="11">
    <source>
        <dbReference type="ARBA" id="ARBA00023306"/>
    </source>
</evidence>
<sequence length="329" mass="36991">MSLLFRNRSVEKGASNRGRLPWWRRAVMVPVHHVQQAVASLGEMWRNPFASLMTMAVLGLSLTLPSSLYVLVKNTSSITDSWQQASEITLFLKKELKTSEIETFKTQTSLSDNVESVRWVPKDEGLEQFKEQSGFGETLDYLSNNPLPDVLVVIPAENYRAAEQAEALLLEFQNKREVAHAKLDIEWLNRLQAILDLIEDTLGALALVLCLSVVLIVGNTIRLNILSKRDEIVIMKLVGATNAFIQRPFLYTGAWYGFIGGIFAWVVTLLLIWWIESAVLTVTNLYDSQFQLDGLTFGELIAIWVIAIGLGLTGSYLAVRRHIQSIEPE</sequence>
<dbReference type="Proteomes" id="UP000288361">
    <property type="component" value="Unassembled WGS sequence"/>
</dbReference>
<dbReference type="PANTHER" id="PTHR47755">
    <property type="entry name" value="CELL DIVISION PROTEIN FTSX"/>
    <property type="match status" value="1"/>
</dbReference>
<evidence type="ECO:0000259" key="14">
    <source>
        <dbReference type="Pfam" id="PF02687"/>
    </source>
</evidence>
<comment type="function">
    <text evidence="12">Part of the ABC transporter FtsEX involved in cellular division.</text>
</comment>
<keyword evidence="10 12" id="KW-0472">Membrane</keyword>
<keyword evidence="5 12" id="KW-1003">Cell membrane</keyword>
<dbReference type="GO" id="GO:0032153">
    <property type="term" value="C:cell division site"/>
    <property type="evidence" value="ECO:0007669"/>
    <property type="project" value="TreeGrafter"/>
</dbReference>
<comment type="caution">
    <text evidence="16">The sequence shown here is derived from an EMBL/GenBank/DDBJ whole genome shotgun (WGS) entry which is preliminary data.</text>
</comment>
<keyword evidence="7 12" id="KW-0132">Cell division</keyword>
<keyword evidence="8 13" id="KW-0812">Transmembrane</keyword>
<protein>
    <recommendedName>
        <fullName evidence="4 12">Cell division protein FtsX</fullName>
    </recommendedName>
</protein>
<evidence type="ECO:0000259" key="15">
    <source>
        <dbReference type="Pfam" id="PF18075"/>
    </source>
</evidence>
<evidence type="ECO:0000256" key="12">
    <source>
        <dbReference type="PIRNR" id="PIRNR003097"/>
    </source>
</evidence>
<dbReference type="Pfam" id="PF02687">
    <property type="entry name" value="FtsX"/>
    <property type="match status" value="1"/>
</dbReference>
<comment type="similarity">
    <text evidence="2 12">Belongs to the ABC-4 integral membrane protein family. FtsX subfamily.</text>
</comment>
<comment type="subcellular location">
    <subcellularLocation>
        <location evidence="1">Cell inner membrane</location>
        <topology evidence="1">Multi-pass membrane protein</topology>
    </subcellularLocation>
</comment>
<dbReference type="InterPro" id="IPR047590">
    <property type="entry name" value="FtsX_proteobact-type"/>
</dbReference>
<feature type="domain" description="FtsX extracellular" evidence="15">
    <location>
        <begin position="87"/>
        <end position="178"/>
    </location>
</feature>